<accession>A0A813XKE5</accession>
<protein>
    <recommendedName>
        <fullName evidence="3">PLAT domain-containing protein</fullName>
    </recommendedName>
</protein>
<dbReference type="Proteomes" id="UP000663860">
    <property type="component" value="Unassembled WGS sequence"/>
</dbReference>
<dbReference type="InterPro" id="IPR001024">
    <property type="entry name" value="PLAT/LH2_dom"/>
</dbReference>
<proteinExistence type="predicted"/>
<dbReference type="PROSITE" id="PS50095">
    <property type="entry name" value="PLAT"/>
    <property type="match status" value="1"/>
</dbReference>
<dbReference type="SUPFAM" id="SSF49723">
    <property type="entry name" value="Lipase/lipooxygenase domain (PLAT/LH2 domain)"/>
    <property type="match status" value="1"/>
</dbReference>
<dbReference type="AlphaFoldDB" id="A0A813XKE5"/>
<evidence type="ECO:0000313" key="5">
    <source>
        <dbReference type="Proteomes" id="UP000663860"/>
    </source>
</evidence>
<feature type="signal peptide" evidence="2">
    <location>
        <begin position="1"/>
        <end position="21"/>
    </location>
</feature>
<dbReference type="InterPro" id="IPR036392">
    <property type="entry name" value="PLAT/LH2_dom_sf"/>
</dbReference>
<reference evidence="4" key="1">
    <citation type="submission" date="2021-02" db="EMBL/GenBank/DDBJ databases">
        <authorList>
            <person name="Nowell W R."/>
        </authorList>
    </citation>
    <scope>NUCLEOTIDE SEQUENCE</scope>
</reference>
<sequence>MRLIFKSIIIISIIIIPYCLAEDWSITVYTGTERFAGTDSNVYIRLFNSQGESTSEYQLTHNNWMPEHEFPVRNLFERGARERFEIKTEDIKTVAKIQEFFLGFFRNKRKLYMTIDAFNIF</sequence>
<comment type="caution">
    <text evidence="1">Lacks conserved residue(s) required for the propagation of feature annotation.</text>
</comment>
<feature type="chain" id="PRO_5032518462" description="PLAT domain-containing protein" evidence="2">
    <location>
        <begin position="22"/>
        <end position="121"/>
    </location>
</feature>
<keyword evidence="2" id="KW-0732">Signal</keyword>
<evidence type="ECO:0000256" key="2">
    <source>
        <dbReference type="SAM" id="SignalP"/>
    </source>
</evidence>
<dbReference type="Pfam" id="PF01477">
    <property type="entry name" value="PLAT"/>
    <property type="match status" value="1"/>
</dbReference>
<name>A0A813XKE5_9BILA</name>
<dbReference type="Gene3D" id="2.40.180.10">
    <property type="entry name" value="Catalase core domain"/>
    <property type="match status" value="1"/>
</dbReference>
<evidence type="ECO:0000256" key="1">
    <source>
        <dbReference type="PROSITE-ProRule" id="PRU00152"/>
    </source>
</evidence>
<gene>
    <name evidence="4" type="ORF">IZO911_LOCUS10407</name>
</gene>
<evidence type="ECO:0000259" key="3">
    <source>
        <dbReference type="PROSITE" id="PS50095"/>
    </source>
</evidence>
<dbReference type="EMBL" id="CAJNOE010000075">
    <property type="protein sequence ID" value="CAF0866196.1"/>
    <property type="molecule type" value="Genomic_DNA"/>
</dbReference>
<comment type="caution">
    <text evidence="4">The sequence shown here is derived from an EMBL/GenBank/DDBJ whole genome shotgun (WGS) entry which is preliminary data.</text>
</comment>
<feature type="domain" description="PLAT" evidence="3">
    <location>
        <begin position="22"/>
        <end position="121"/>
    </location>
</feature>
<organism evidence="4 5">
    <name type="scientific">Adineta steineri</name>
    <dbReference type="NCBI Taxonomy" id="433720"/>
    <lineage>
        <taxon>Eukaryota</taxon>
        <taxon>Metazoa</taxon>
        <taxon>Spiralia</taxon>
        <taxon>Gnathifera</taxon>
        <taxon>Rotifera</taxon>
        <taxon>Eurotatoria</taxon>
        <taxon>Bdelloidea</taxon>
        <taxon>Adinetida</taxon>
        <taxon>Adinetidae</taxon>
        <taxon>Adineta</taxon>
    </lineage>
</organism>
<evidence type="ECO:0000313" key="4">
    <source>
        <dbReference type="EMBL" id="CAF0866196.1"/>
    </source>
</evidence>